<dbReference type="InterPro" id="IPR023393">
    <property type="entry name" value="START-like_dom_sf"/>
</dbReference>
<dbReference type="GO" id="GO:0038023">
    <property type="term" value="F:signaling receptor activity"/>
    <property type="evidence" value="ECO:0007669"/>
    <property type="project" value="InterPro"/>
</dbReference>
<dbReference type="Proteomes" id="UP000288805">
    <property type="component" value="Unassembled WGS sequence"/>
</dbReference>
<evidence type="ECO:0000256" key="1">
    <source>
        <dbReference type="SAM" id="SignalP"/>
    </source>
</evidence>
<feature type="chain" id="PRO_5019439995" evidence="1">
    <location>
        <begin position="19"/>
        <end position="113"/>
    </location>
</feature>
<organism evidence="2 3">
    <name type="scientific">Vitis vinifera</name>
    <name type="common">Grape</name>
    <dbReference type="NCBI Taxonomy" id="29760"/>
    <lineage>
        <taxon>Eukaryota</taxon>
        <taxon>Viridiplantae</taxon>
        <taxon>Streptophyta</taxon>
        <taxon>Embryophyta</taxon>
        <taxon>Tracheophyta</taxon>
        <taxon>Spermatophyta</taxon>
        <taxon>Magnoliopsida</taxon>
        <taxon>eudicotyledons</taxon>
        <taxon>Gunneridae</taxon>
        <taxon>Pentapetalae</taxon>
        <taxon>rosids</taxon>
        <taxon>Vitales</taxon>
        <taxon>Vitaceae</taxon>
        <taxon>Viteae</taxon>
        <taxon>Vitis</taxon>
    </lineage>
</organism>
<gene>
    <name evidence="2" type="ORF">CK203_018970</name>
</gene>
<keyword evidence="1" id="KW-0732">Signal</keyword>
<accession>A0A438IQT3</accession>
<feature type="signal peptide" evidence="1">
    <location>
        <begin position="1"/>
        <end position="18"/>
    </location>
</feature>
<dbReference type="GO" id="GO:0004864">
    <property type="term" value="F:protein phosphatase inhibitor activity"/>
    <property type="evidence" value="ECO:0007669"/>
    <property type="project" value="InterPro"/>
</dbReference>
<proteinExistence type="predicted"/>
<dbReference type="EMBL" id="QGNW01000089">
    <property type="protein sequence ID" value="RVW99074.1"/>
    <property type="molecule type" value="Genomic_DNA"/>
</dbReference>
<dbReference type="PRINTS" id="PR00634">
    <property type="entry name" value="BETALLERGEN"/>
</dbReference>
<dbReference type="Gene3D" id="3.30.530.20">
    <property type="match status" value="1"/>
</dbReference>
<evidence type="ECO:0000313" key="3">
    <source>
        <dbReference type="Proteomes" id="UP000288805"/>
    </source>
</evidence>
<evidence type="ECO:0000313" key="2">
    <source>
        <dbReference type="EMBL" id="RVW99074.1"/>
    </source>
</evidence>
<name>A0A438IQT3_VITVI</name>
<reference evidence="2 3" key="1">
    <citation type="journal article" date="2018" name="PLoS Genet.">
        <title>Population sequencing reveals clonal diversity and ancestral inbreeding in the grapevine cultivar Chardonnay.</title>
        <authorList>
            <person name="Roach M.J."/>
            <person name="Johnson D.L."/>
            <person name="Bohlmann J."/>
            <person name="van Vuuren H.J."/>
            <person name="Jones S.J."/>
            <person name="Pretorius I.S."/>
            <person name="Schmidt S.A."/>
            <person name="Borneman A.R."/>
        </authorList>
    </citation>
    <scope>NUCLEOTIDE SEQUENCE [LARGE SCALE GENOMIC DNA]</scope>
    <source>
        <strain evidence="3">cv. Chardonnay</strain>
        <tissue evidence="2">Leaf</tissue>
    </source>
</reference>
<comment type="caution">
    <text evidence="2">The sequence shown here is derived from an EMBL/GenBank/DDBJ whole genome shotgun (WGS) entry which is preliminary data.</text>
</comment>
<dbReference type="AlphaFoldDB" id="A0A438IQT3"/>
<dbReference type="InterPro" id="IPR024949">
    <property type="entry name" value="Bet_v_I_allergen"/>
</dbReference>
<dbReference type="GO" id="GO:0009738">
    <property type="term" value="P:abscisic acid-activated signaling pathway"/>
    <property type="evidence" value="ECO:0007669"/>
    <property type="project" value="InterPro"/>
</dbReference>
<protein>
    <submittedName>
        <fullName evidence="2">Uncharacterized protein</fullName>
    </submittedName>
</protein>
<dbReference type="GO" id="GO:0010427">
    <property type="term" value="F:abscisic acid binding"/>
    <property type="evidence" value="ECO:0007669"/>
    <property type="project" value="InterPro"/>
</dbReference>
<sequence length="113" mass="12504">MIIVSTILFLHLPAFSHADWASCLDGRCSTSGYCVLLGSSLISSSAAKQKIVPDRGLNPSFKPHALYCDNLSTMCYEYEIISSITPAKMFKAFILDAGNLVPEVLPYQRRDRD</sequence>